<dbReference type="AlphaFoldDB" id="A0A7W0HMB5"/>
<dbReference type="RefSeq" id="WP_181552528.1">
    <property type="nucleotide sequence ID" value="NZ_JACDUS010000014.1"/>
</dbReference>
<accession>A0A7W0HMB5</accession>
<keyword evidence="3" id="KW-1185">Reference proteome</keyword>
<dbReference type="Proteomes" id="UP000525298">
    <property type="component" value="Unassembled WGS sequence"/>
</dbReference>
<comment type="caution">
    <text evidence="2">The sequence shown here is derived from an EMBL/GenBank/DDBJ whole genome shotgun (WGS) entry which is preliminary data.</text>
</comment>
<evidence type="ECO:0000256" key="1">
    <source>
        <dbReference type="SAM" id="Phobius"/>
    </source>
</evidence>
<evidence type="ECO:0000313" key="2">
    <source>
        <dbReference type="EMBL" id="MBA2882906.1"/>
    </source>
</evidence>
<sequence>MNKFAQLSRACRDEKTFGRVLGIFFLALGLVFLIIGFTVLPLFGLVVAIPLIALGFYFFRKSPGEDEACRTDL</sequence>
<proteinExistence type="predicted"/>
<feature type="transmembrane region" description="Helical" evidence="1">
    <location>
        <begin position="20"/>
        <end position="37"/>
    </location>
</feature>
<organism evidence="2 3">
    <name type="scientific">Desulfosalsimonas propionicica</name>
    <dbReference type="NCBI Taxonomy" id="332175"/>
    <lineage>
        <taxon>Bacteria</taxon>
        <taxon>Pseudomonadati</taxon>
        <taxon>Thermodesulfobacteriota</taxon>
        <taxon>Desulfobacteria</taxon>
        <taxon>Desulfobacterales</taxon>
        <taxon>Desulfosalsimonadaceae</taxon>
        <taxon>Desulfosalsimonas</taxon>
    </lineage>
</organism>
<keyword evidence="1" id="KW-1133">Transmembrane helix</keyword>
<name>A0A7W0HMB5_9BACT</name>
<dbReference type="EMBL" id="JACDUS010000014">
    <property type="protein sequence ID" value="MBA2882906.1"/>
    <property type="molecule type" value="Genomic_DNA"/>
</dbReference>
<keyword evidence="1" id="KW-0472">Membrane</keyword>
<keyword evidence="1" id="KW-0812">Transmembrane</keyword>
<reference evidence="2 3" key="1">
    <citation type="submission" date="2020-07" db="EMBL/GenBank/DDBJ databases">
        <title>Genomic Encyclopedia of Type Strains, Phase IV (KMG-IV): sequencing the most valuable type-strain genomes for metagenomic binning, comparative biology and taxonomic classification.</title>
        <authorList>
            <person name="Goeker M."/>
        </authorList>
    </citation>
    <scope>NUCLEOTIDE SEQUENCE [LARGE SCALE GENOMIC DNA]</scope>
    <source>
        <strain evidence="2 3">DSM 17721</strain>
    </source>
</reference>
<gene>
    <name evidence="2" type="ORF">HNR65_003262</name>
</gene>
<protein>
    <submittedName>
        <fullName evidence="2">Putative membrane protein</fullName>
    </submittedName>
</protein>
<evidence type="ECO:0000313" key="3">
    <source>
        <dbReference type="Proteomes" id="UP000525298"/>
    </source>
</evidence>